<dbReference type="PATRIC" id="fig|1247726.3.peg.3026"/>
<name>W0PIN6_ADVMD</name>
<organism evidence="2 3">
    <name type="scientific">Advenella mimigardefordensis (strain DSM 17166 / LMG 22922 / DPN7)</name>
    <dbReference type="NCBI Taxonomy" id="1247726"/>
    <lineage>
        <taxon>Bacteria</taxon>
        <taxon>Pseudomonadati</taxon>
        <taxon>Pseudomonadota</taxon>
        <taxon>Betaproteobacteria</taxon>
        <taxon>Burkholderiales</taxon>
        <taxon>Alcaligenaceae</taxon>
    </lineage>
</organism>
<dbReference type="PANTHER" id="PTHR43194">
    <property type="entry name" value="HYDROLASE ALPHA/BETA FOLD FAMILY"/>
    <property type="match status" value="1"/>
</dbReference>
<gene>
    <name evidence="2" type="ORF">MIM_c27540</name>
</gene>
<dbReference type="OrthoDB" id="3663240at2"/>
<dbReference type="InterPro" id="IPR029058">
    <property type="entry name" value="AB_hydrolase_fold"/>
</dbReference>
<evidence type="ECO:0000313" key="3">
    <source>
        <dbReference type="Proteomes" id="UP000019095"/>
    </source>
</evidence>
<dbReference type="Gene3D" id="3.40.50.1820">
    <property type="entry name" value="alpha/beta hydrolase"/>
    <property type="match status" value="1"/>
</dbReference>
<dbReference type="HOGENOM" id="CLU_020336_50_4_4"/>
<protein>
    <submittedName>
        <fullName evidence="2">Alpha/beta hydrolase fold domain-containing protein</fullName>
    </submittedName>
</protein>
<dbReference type="RefSeq" id="WP_025373471.1">
    <property type="nucleotide sequence ID" value="NZ_CP003915.1"/>
</dbReference>
<dbReference type="KEGG" id="amim:MIM_c27540"/>
<dbReference type="AlphaFoldDB" id="W0PIN6"/>
<dbReference type="SUPFAM" id="SSF53474">
    <property type="entry name" value="alpha/beta-Hydrolases"/>
    <property type="match status" value="1"/>
</dbReference>
<evidence type="ECO:0000313" key="2">
    <source>
        <dbReference type="EMBL" id="AHG64823.1"/>
    </source>
</evidence>
<reference evidence="2 3" key="1">
    <citation type="journal article" date="2014" name="Microbiology">
        <title>Unravelling the complete genome sequence of Advenella mimigardefordensis strain DPN7T and novel insights in the catabolism of the xenobiotic polythioester precursor 3,3'-dithiodipropionate.</title>
        <authorList>
            <person name="Wubbeler J.H."/>
            <person name="Hiessl S."/>
            <person name="Schuldes J."/>
            <person name="Thurmer A."/>
            <person name="Daniel R."/>
            <person name="Steinbuchel A."/>
        </authorList>
    </citation>
    <scope>NUCLEOTIDE SEQUENCE [LARGE SCALE GENOMIC DNA]</scope>
    <source>
        <strain evidence="3">DSM 17166 / LMG 22922 / DPN7</strain>
    </source>
</reference>
<dbReference type="Pfam" id="PF12697">
    <property type="entry name" value="Abhydrolase_6"/>
    <property type="match status" value="1"/>
</dbReference>
<sequence>MPQINVQDAKLYYEVHGDGYPLVFIHGGGGNTMAWFNQVAFFAQHYKVITVDLRGFKYSPCLPELAHPRYYHDDILAVLDAEGLEHAAFICQSLGAWAGLAIAVRSPERVSCLYINGSPTPAYSEENWRVLKKGSDVFMGGSFGRGSGIGWNRETLKSKPELVLLYSQIKALNPLPGFDSATMMDDTVKLHPEDFTHYRVPTIITGGAHDDFLVPGSHEHTATLIPGCATYTYADAGHSAYFETPQAFNRVVAGFLNKHLPSKKRVQYATAASNT</sequence>
<dbReference type="eggNOG" id="COG0596">
    <property type="taxonomic scope" value="Bacteria"/>
</dbReference>
<keyword evidence="3" id="KW-1185">Reference proteome</keyword>
<dbReference type="GO" id="GO:0016787">
    <property type="term" value="F:hydrolase activity"/>
    <property type="evidence" value="ECO:0007669"/>
    <property type="project" value="UniProtKB-KW"/>
</dbReference>
<accession>W0PIN6</accession>
<dbReference type="InterPro" id="IPR000073">
    <property type="entry name" value="AB_hydrolase_1"/>
</dbReference>
<keyword evidence="2" id="KW-0378">Hydrolase</keyword>
<evidence type="ECO:0000259" key="1">
    <source>
        <dbReference type="Pfam" id="PF12697"/>
    </source>
</evidence>
<dbReference type="Proteomes" id="UP000019095">
    <property type="component" value="Chromosome"/>
</dbReference>
<dbReference type="STRING" id="1247726.MIM_c27540"/>
<proteinExistence type="predicted"/>
<feature type="domain" description="AB hydrolase-1" evidence="1">
    <location>
        <begin position="22"/>
        <end position="250"/>
    </location>
</feature>
<dbReference type="EMBL" id="CP003915">
    <property type="protein sequence ID" value="AHG64823.1"/>
    <property type="molecule type" value="Genomic_DNA"/>
</dbReference>
<dbReference type="InterPro" id="IPR050228">
    <property type="entry name" value="Carboxylesterase_BioH"/>
</dbReference>
<dbReference type="PANTHER" id="PTHR43194:SF5">
    <property type="entry name" value="PIMELOYL-[ACYL-CARRIER PROTEIN] METHYL ESTER ESTERASE"/>
    <property type="match status" value="1"/>
</dbReference>